<evidence type="ECO:0008006" key="7">
    <source>
        <dbReference type="Google" id="ProtNLM"/>
    </source>
</evidence>
<protein>
    <recommendedName>
        <fullName evidence="7">Armadillo repeat-containing domain-containing protein</fullName>
    </recommendedName>
</protein>
<sequence>MKAAASSLQFTLHFFHASENFGRARRCGMFTVLLHFQLGFPYQQYTYTLQEYPLVPTPKELELSRQLVELQQEKDLRETRSLTQIRDLESQVHKLQIRVHDLSQMLQSTKRDQISAQQAAVEEERKRWKVTVQSLQAELDQERNDKEAQKNWQCRFIVTPEISEDLFSSSSGPTLASEIDPKEDVFSRFAQSLALLPASLAPQVVDAGALPFLGHLLQQKLGDIVTGSVLIALVHLAIYWTKSRSHTSTTINGALDIREQIIKAGVATPLADILDNSQNARVLVEASRLCAALASYIPNKRVLASKNVVRLLVQHLMPRIPPRTREKRDDDDEEDLSIKLEKLPFPWDSAVQQNMLSALVNLSHDSEILRSQIAASPYFLPILVRYVRESSSADVQTEAAKLLGNTAYNHVVNQSALMAAESPTALTACLTAANLQRSPHLVRAGAIGLANLAYTSVNQLTIGYSNASTLLLQLLVDAVGQPAVIEASSTALACLCHLNPPNKARVAAQNGLQVLLYALSAMPNPKDDEDEGGIGAACIALCESFAVIVNSRPNREQVMELDGHFLLCQLCHQCSATNTPKLLESSARAICALVPPPRERNALIADNRESKMETKSIALKALERARHLLSHHPHGEEEITTMKGQRRWLTQTIDELTNYQTSVSQHPATNLTPEKSESEGEQSLSEFRERSNFLLESLTVIPPDDLCPLFYDE</sequence>
<dbReference type="InterPro" id="IPR011989">
    <property type="entry name" value="ARM-like"/>
</dbReference>
<comment type="caution">
    <text evidence="5">The sequence shown here is derived from an EMBL/GenBank/DDBJ whole genome shotgun (WGS) entry which is preliminary data.</text>
</comment>
<feature type="coiled-coil region" evidence="3">
    <location>
        <begin position="85"/>
        <end position="145"/>
    </location>
</feature>
<accession>A0ABD3G4B9</accession>
<evidence type="ECO:0000256" key="3">
    <source>
        <dbReference type="SAM" id="Coils"/>
    </source>
</evidence>
<dbReference type="Gene3D" id="1.25.10.10">
    <property type="entry name" value="Leucine-rich Repeat Variant"/>
    <property type="match status" value="2"/>
</dbReference>
<dbReference type="PANTHER" id="PTHR47249:SF1">
    <property type="entry name" value="VACUOLAR PROTEIN 8"/>
    <property type="match status" value="1"/>
</dbReference>
<evidence type="ECO:0000256" key="1">
    <source>
        <dbReference type="ARBA" id="ARBA00005462"/>
    </source>
</evidence>
<dbReference type="PANTHER" id="PTHR47249">
    <property type="entry name" value="VACUOLAR PROTEIN 8"/>
    <property type="match status" value="1"/>
</dbReference>
<gene>
    <name evidence="5" type="ORF">V7S43_002152</name>
</gene>
<dbReference type="AlphaFoldDB" id="A0ABD3G4B9"/>
<keyword evidence="2" id="KW-0677">Repeat</keyword>
<keyword evidence="3" id="KW-0175">Coiled coil</keyword>
<feature type="compositionally biased region" description="Polar residues" evidence="4">
    <location>
        <begin position="660"/>
        <end position="673"/>
    </location>
</feature>
<evidence type="ECO:0000256" key="2">
    <source>
        <dbReference type="ARBA" id="ARBA00022737"/>
    </source>
</evidence>
<comment type="similarity">
    <text evidence="1">Belongs to the beta-catenin family.</text>
</comment>
<keyword evidence="6" id="KW-1185">Reference proteome</keyword>
<organism evidence="5 6">
    <name type="scientific">Phytophthora oleae</name>
    <dbReference type="NCBI Taxonomy" id="2107226"/>
    <lineage>
        <taxon>Eukaryota</taxon>
        <taxon>Sar</taxon>
        <taxon>Stramenopiles</taxon>
        <taxon>Oomycota</taxon>
        <taxon>Peronosporomycetes</taxon>
        <taxon>Peronosporales</taxon>
        <taxon>Peronosporaceae</taxon>
        <taxon>Phytophthora</taxon>
    </lineage>
</organism>
<evidence type="ECO:0000313" key="5">
    <source>
        <dbReference type="EMBL" id="KAL3672850.1"/>
    </source>
</evidence>
<evidence type="ECO:0000313" key="6">
    <source>
        <dbReference type="Proteomes" id="UP001632037"/>
    </source>
</evidence>
<dbReference type="SUPFAM" id="SSF48371">
    <property type="entry name" value="ARM repeat"/>
    <property type="match status" value="1"/>
</dbReference>
<dbReference type="EMBL" id="JBIMZQ010000003">
    <property type="protein sequence ID" value="KAL3672850.1"/>
    <property type="molecule type" value="Genomic_DNA"/>
</dbReference>
<evidence type="ECO:0000256" key="4">
    <source>
        <dbReference type="SAM" id="MobiDB-lite"/>
    </source>
</evidence>
<reference evidence="5 6" key="1">
    <citation type="submission" date="2024-09" db="EMBL/GenBank/DDBJ databases">
        <title>Genome sequencing and assembly of Phytophthora oleae, isolate VK10A, causative agent of rot of olive drupes.</title>
        <authorList>
            <person name="Conti Taguali S."/>
            <person name="Riolo M."/>
            <person name="La Spada F."/>
            <person name="Cacciola S.O."/>
            <person name="Dionisio G."/>
        </authorList>
    </citation>
    <scope>NUCLEOTIDE SEQUENCE [LARGE SCALE GENOMIC DNA]</scope>
    <source>
        <strain evidence="5 6">VK10A</strain>
    </source>
</reference>
<dbReference type="InterPro" id="IPR045156">
    <property type="entry name" value="Vac8"/>
</dbReference>
<name>A0ABD3G4B9_9STRA</name>
<feature type="region of interest" description="Disordered" evidence="4">
    <location>
        <begin position="660"/>
        <end position="687"/>
    </location>
</feature>
<proteinExistence type="inferred from homology"/>
<dbReference type="InterPro" id="IPR016024">
    <property type="entry name" value="ARM-type_fold"/>
</dbReference>
<dbReference type="Proteomes" id="UP001632037">
    <property type="component" value="Unassembled WGS sequence"/>
</dbReference>